<dbReference type="EMBL" id="GL433836">
    <property type="protein sequence ID" value="EFN59051.1"/>
    <property type="molecule type" value="Genomic_DNA"/>
</dbReference>
<evidence type="ECO:0000313" key="8">
    <source>
        <dbReference type="EMBL" id="EFN59051.1"/>
    </source>
</evidence>
<gene>
    <name evidence="8" type="ORF">CHLNCDRAFT_56696</name>
</gene>
<evidence type="ECO:0000256" key="3">
    <source>
        <dbReference type="ARBA" id="ARBA00023004"/>
    </source>
</evidence>
<protein>
    <recommendedName>
        <fullName evidence="7">Rieske domain-containing protein</fullName>
    </recommendedName>
</protein>
<dbReference type="SUPFAM" id="SSF50022">
    <property type="entry name" value="ISP domain"/>
    <property type="match status" value="1"/>
</dbReference>
<keyword evidence="3" id="KW-0408">Iron</keyword>
<dbReference type="Gene3D" id="2.102.10.10">
    <property type="entry name" value="Rieske [2Fe-2S] iron-sulphur domain"/>
    <property type="match status" value="1"/>
</dbReference>
<dbReference type="RefSeq" id="XP_005851153.1">
    <property type="nucleotide sequence ID" value="XM_005851091.1"/>
</dbReference>
<dbReference type="KEGG" id="cvr:CHLNCDRAFT_56696"/>
<dbReference type="AlphaFoldDB" id="E1Z4F8"/>
<feature type="domain" description="Rieske" evidence="7">
    <location>
        <begin position="11"/>
        <end position="80"/>
    </location>
</feature>
<organism evidence="9">
    <name type="scientific">Chlorella variabilis</name>
    <name type="common">Green alga</name>
    <dbReference type="NCBI Taxonomy" id="554065"/>
    <lineage>
        <taxon>Eukaryota</taxon>
        <taxon>Viridiplantae</taxon>
        <taxon>Chlorophyta</taxon>
        <taxon>core chlorophytes</taxon>
        <taxon>Trebouxiophyceae</taxon>
        <taxon>Chlorellales</taxon>
        <taxon>Chlorellaceae</taxon>
        <taxon>Chlorella clade</taxon>
        <taxon>Chlorella</taxon>
    </lineage>
</organism>
<keyword evidence="1" id="KW-0001">2Fe-2S</keyword>
<dbReference type="InterPro" id="IPR036922">
    <property type="entry name" value="Rieske_2Fe-2S_sf"/>
</dbReference>
<keyword evidence="9" id="KW-1185">Reference proteome</keyword>
<sequence>METEEEAPAAWPWVYLGRLEESTSGGRLHAQVEGRYVTVLKHEGKLHCLDSVCFHAGGPLALGDVEELPSGEPCLRCPWHYYYVALGSGEKFYQGTVQGPDGKLLPGPWKSVGQRQRMHNVEQRDDGIWVQLNLEGSLASDEYAYKHECGLRIQTGHLRLSPHHLHASNGLDGSRSPRMGSPHAGSPRHSPRSSPPASPRYSGEGEDVWPADLPEPPRNHVRRNMNTSTQL</sequence>
<feature type="region of interest" description="Disordered" evidence="6">
    <location>
        <begin position="163"/>
        <end position="231"/>
    </location>
</feature>
<dbReference type="OrthoDB" id="426882at2759"/>
<name>E1Z4F8_CHLVA</name>
<dbReference type="GO" id="GO:0046872">
    <property type="term" value="F:metal ion binding"/>
    <property type="evidence" value="ECO:0007669"/>
    <property type="project" value="UniProtKB-KW"/>
</dbReference>
<dbReference type="InterPro" id="IPR054716">
    <property type="entry name" value="Sol_Rieske_ferrdox_dom"/>
</dbReference>
<evidence type="ECO:0000256" key="6">
    <source>
        <dbReference type="SAM" id="MobiDB-lite"/>
    </source>
</evidence>
<dbReference type="Pfam" id="PF22543">
    <property type="entry name" value="Rieske_4"/>
    <property type="match status" value="1"/>
</dbReference>
<evidence type="ECO:0000313" key="9">
    <source>
        <dbReference type="Proteomes" id="UP000008141"/>
    </source>
</evidence>
<dbReference type="InParanoid" id="E1Z4F8"/>
<dbReference type="PANTHER" id="PTHR21496:SF0">
    <property type="entry name" value="RIESKE DOMAIN-CONTAINING PROTEIN"/>
    <property type="match status" value="1"/>
</dbReference>
<dbReference type="GO" id="GO:0051537">
    <property type="term" value="F:2 iron, 2 sulfur cluster binding"/>
    <property type="evidence" value="ECO:0007669"/>
    <property type="project" value="UniProtKB-KW"/>
</dbReference>
<dbReference type="eggNOG" id="ENOG502S06W">
    <property type="taxonomic scope" value="Eukaryota"/>
</dbReference>
<dbReference type="InterPro" id="IPR017941">
    <property type="entry name" value="Rieske_2Fe-2S"/>
</dbReference>
<dbReference type="PROSITE" id="PS51296">
    <property type="entry name" value="RIESKE"/>
    <property type="match status" value="1"/>
</dbReference>
<keyword evidence="4" id="KW-0411">Iron-sulfur</keyword>
<keyword evidence="2" id="KW-0479">Metal-binding</keyword>
<accession>E1Z4F8</accession>
<reference evidence="8 9" key="1">
    <citation type="journal article" date="2010" name="Plant Cell">
        <title>The Chlorella variabilis NC64A genome reveals adaptation to photosymbiosis, coevolution with viruses, and cryptic sex.</title>
        <authorList>
            <person name="Blanc G."/>
            <person name="Duncan G."/>
            <person name="Agarkova I."/>
            <person name="Borodovsky M."/>
            <person name="Gurnon J."/>
            <person name="Kuo A."/>
            <person name="Lindquist E."/>
            <person name="Lucas S."/>
            <person name="Pangilinan J."/>
            <person name="Polle J."/>
            <person name="Salamov A."/>
            <person name="Terry A."/>
            <person name="Yamada T."/>
            <person name="Dunigan D.D."/>
            <person name="Grigoriev I.V."/>
            <person name="Claverie J.M."/>
            <person name="Van Etten J.L."/>
        </authorList>
    </citation>
    <scope>NUCLEOTIDE SEQUENCE [LARGE SCALE GENOMIC DNA]</scope>
    <source>
        <strain evidence="8 9">NC64A</strain>
    </source>
</reference>
<dbReference type="PANTHER" id="PTHR21496">
    <property type="entry name" value="FERREDOXIN-RELATED"/>
    <property type="match status" value="1"/>
</dbReference>
<evidence type="ECO:0000256" key="5">
    <source>
        <dbReference type="ARBA" id="ARBA00034078"/>
    </source>
</evidence>
<evidence type="ECO:0000256" key="4">
    <source>
        <dbReference type="ARBA" id="ARBA00023014"/>
    </source>
</evidence>
<evidence type="ECO:0000256" key="1">
    <source>
        <dbReference type="ARBA" id="ARBA00022714"/>
    </source>
</evidence>
<dbReference type="GeneID" id="17358551"/>
<proteinExistence type="predicted"/>
<dbReference type="Proteomes" id="UP000008141">
    <property type="component" value="Unassembled WGS sequence"/>
</dbReference>
<dbReference type="CDD" id="cd03467">
    <property type="entry name" value="Rieske"/>
    <property type="match status" value="1"/>
</dbReference>
<evidence type="ECO:0000259" key="7">
    <source>
        <dbReference type="PROSITE" id="PS51296"/>
    </source>
</evidence>
<comment type="cofactor">
    <cofactor evidence="5">
        <name>[2Fe-2S] cluster</name>
        <dbReference type="ChEBI" id="CHEBI:190135"/>
    </cofactor>
</comment>
<evidence type="ECO:0000256" key="2">
    <source>
        <dbReference type="ARBA" id="ARBA00022723"/>
    </source>
</evidence>